<dbReference type="AlphaFoldDB" id="A0A6A3VHV0"/>
<dbReference type="Proteomes" id="UP000440367">
    <property type="component" value="Unassembled WGS sequence"/>
</dbReference>
<organism evidence="2 3">
    <name type="scientific">Phytophthora fragariae</name>
    <dbReference type="NCBI Taxonomy" id="53985"/>
    <lineage>
        <taxon>Eukaryota</taxon>
        <taxon>Sar</taxon>
        <taxon>Stramenopiles</taxon>
        <taxon>Oomycota</taxon>
        <taxon>Peronosporomycetes</taxon>
        <taxon>Peronosporales</taxon>
        <taxon>Peronosporaceae</taxon>
        <taxon>Phytophthora</taxon>
    </lineage>
</organism>
<name>A0A6A3VHV0_9STRA</name>
<evidence type="ECO:0000313" key="2">
    <source>
        <dbReference type="EMBL" id="KAE9161209.1"/>
    </source>
</evidence>
<gene>
    <name evidence="2" type="ORF">PF002_g32428</name>
</gene>
<reference evidence="2 3" key="1">
    <citation type="submission" date="2018-08" db="EMBL/GenBank/DDBJ databases">
        <title>Genomic investigation of the strawberry pathogen Phytophthora fragariae indicates pathogenicity is determined by transcriptional variation in three key races.</title>
        <authorList>
            <person name="Adams T.M."/>
            <person name="Armitage A.D."/>
            <person name="Sobczyk M.K."/>
            <person name="Bates H.J."/>
            <person name="Dunwell J.M."/>
            <person name="Nellist C.F."/>
            <person name="Harrison R.J."/>
        </authorList>
    </citation>
    <scope>NUCLEOTIDE SEQUENCE [LARGE SCALE GENOMIC DNA]</scope>
    <source>
        <strain evidence="2 3">BC-1</strain>
    </source>
</reference>
<evidence type="ECO:0000256" key="1">
    <source>
        <dbReference type="SAM" id="MobiDB-lite"/>
    </source>
</evidence>
<evidence type="ECO:0000313" key="3">
    <source>
        <dbReference type="Proteomes" id="UP000440367"/>
    </source>
</evidence>
<dbReference type="EMBL" id="QXGD01007263">
    <property type="protein sequence ID" value="KAE9161209.1"/>
    <property type="molecule type" value="Genomic_DNA"/>
</dbReference>
<proteinExistence type="predicted"/>
<sequence length="45" mass="5249">MESPELTRWHQESLGKDQTATAMQARLPDDVEKEAGYNQLWTTER</sequence>
<comment type="caution">
    <text evidence="2">The sequence shown here is derived from an EMBL/GenBank/DDBJ whole genome shotgun (WGS) entry which is preliminary data.</text>
</comment>
<feature type="region of interest" description="Disordered" evidence="1">
    <location>
        <begin position="1"/>
        <end position="20"/>
    </location>
</feature>
<accession>A0A6A3VHV0</accession>
<protein>
    <submittedName>
        <fullName evidence="2">Uncharacterized protein</fullName>
    </submittedName>
</protein>
<feature type="compositionally biased region" description="Basic and acidic residues" evidence="1">
    <location>
        <begin position="1"/>
        <end position="15"/>
    </location>
</feature>